<dbReference type="InterPro" id="IPR050236">
    <property type="entry name" value="Ser_Thr_kinase_AGC"/>
</dbReference>
<dbReference type="FunFam" id="3.30.200.20:FF:000103">
    <property type="entry name" value="Protein kinase C"/>
    <property type="match status" value="1"/>
</dbReference>
<keyword evidence="4" id="KW-0547">Nucleotide-binding</keyword>
<keyword evidence="2" id="KW-0723">Serine/threonine-protein kinase</keyword>
<gene>
    <name evidence="7" type="ORF">M9458_009374</name>
</gene>
<dbReference type="GO" id="GO:0004674">
    <property type="term" value="F:protein serine/threonine kinase activity"/>
    <property type="evidence" value="ECO:0007669"/>
    <property type="project" value="UniProtKB-KW"/>
</dbReference>
<dbReference type="InterPro" id="IPR011009">
    <property type="entry name" value="Kinase-like_dom_sf"/>
</dbReference>
<dbReference type="EC" id="2.7.11.1" evidence="1"/>
<protein>
    <recommendedName>
        <fullName evidence="1">non-specific serine/threonine protein kinase</fullName>
        <ecNumber evidence="1">2.7.11.1</ecNumber>
    </recommendedName>
</protein>
<dbReference type="GO" id="GO:0005524">
    <property type="term" value="F:ATP binding"/>
    <property type="evidence" value="ECO:0007669"/>
    <property type="project" value="UniProtKB-KW"/>
</dbReference>
<dbReference type="PANTHER" id="PTHR24356:SF181">
    <property type="entry name" value="PROTEIN KINASE C THETA TYPE"/>
    <property type="match status" value="1"/>
</dbReference>
<evidence type="ECO:0000256" key="6">
    <source>
        <dbReference type="ARBA" id="ARBA00022840"/>
    </source>
</evidence>
<dbReference type="EMBL" id="JAMKFB020000004">
    <property type="protein sequence ID" value="KAL0195802.1"/>
    <property type="molecule type" value="Genomic_DNA"/>
</dbReference>
<organism evidence="7 8">
    <name type="scientific">Cirrhinus mrigala</name>
    <name type="common">Mrigala</name>
    <dbReference type="NCBI Taxonomy" id="683832"/>
    <lineage>
        <taxon>Eukaryota</taxon>
        <taxon>Metazoa</taxon>
        <taxon>Chordata</taxon>
        <taxon>Craniata</taxon>
        <taxon>Vertebrata</taxon>
        <taxon>Euteleostomi</taxon>
        <taxon>Actinopterygii</taxon>
        <taxon>Neopterygii</taxon>
        <taxon>Teleostei</taxon>
        <taxon>Ostariophysi</taxon>
        <taxon>Cypriniformes</taxon>
        <taxon>Cyprinidae</taxon>
        <taxon>Labeoninae</taxon>
        <taxon>Labeonini</taxon>
        <taxon>Cirrhinus</taxon>
    </lineage>
</organism>
<evidence type="ECO:0000256" key="1">
    <source>
        <dbReference type="ARBA" id="ARBA00012513"/>
    </source>
</evidence>
<reference evidence="7 8" key="1">
    <citation type="submission" date="2024-05" db="EMBL/GenBank/DDBJ databases">
        <title>Genome sequencing and assembly of Indian major carp, Cirrhinus mrigala (Hamilton, 1822).</title>
        <authorList>
            <person name="Mohindra V."/>
            <person name="Chowdhury L.M."/>
            <person name="Lal K."/>
            <person name="Jena J.K."/>
        </authorList>
    </citation>
    <scope>NUCLEOTIDE SEQUENCE [LARGE SCALE GENOMIC DNA]</scope>
    <source>
        <strain evidence="7">CM1030</strain>
        <tissue evidence="7">Blood</tissue>
    </source>
</reference>
<dbReference type="Proteomes" id="UP001529510">
    <property type="component" value="Unassembled WGS sequence"/>
</dbReference>
<proteinExistence type="predicted"/>
<evidence type="ECO:0000256" key="5">
    <source>
        <dbReference type="ARBA" id="ARBA00022777"/>
    </source>
</evidence>
<keyword evidence="8" id="KW-1185">Reference proteome</keyword>
<dbReference type="Gene3D" id="3.30.200.20">
    <property type="entry name" value="Phosphorylase Kinase, domain 1"/>
    <property type="match status" value="1"/>
</dbReference>
<dbReference type="SUPFAM" id="SSF56112">
    <property type="entry name" value="Protein kinase-like (PK-like)"/>
    <property type="match status" value="1"/>
</dbReference>
<keyword evidence="6" id="KW-0067">ATP-binding</keyword>
<dbReference type="AlphaFoldDB" id="A0ABD0RB87"/>
<sequence length="67" mass="7663">MKGTGQFFAVKALKKDVVLMDDDVECTMVERRVLSLAWEHPFLTHLYCTFQTKVIHTDTLGAGQYDI</sequence>
<name>A0ABD0RB87_CIRMR</name>
<evidence type="ECO:0000256" key="4">
    <source>
        <dbReference type="ARBA" id="ARBA00022741"/>
    </source>
</evidence>
<evidence type="ECO:0000256" key="3">
    <source>
        <dbReference type="ARBA" id="ARBA00022679"/>
    </source>
</evidence>
<accession>A0ABD0RB87</accession>
<comment type="caution">
    <text evidence="7">The sequence shown here is derived from an EMBL/GenBank/DDBJ whole genome shotgun (WGS) entry which is preliminary data.</text>
</comment>
<evidence type="ECO:0000313" key="7">
    <source>
        <dbReference type="EMBL" id="KAL0195802.1"/>
    </source>
</evidence>
<evidence type="ECO:0000256" key="2">
    <source>
        <dbReference type="ARBA" id="ARBA00022527"/>
    </source>
</evidence>
<keyword evidence="5" id="KW-0418">Kinase</keyword>
<keyword evidence="3" id="KW-0808">Transferase</keyword>
<dbReference type="PANTHER" id="PTHR24356">
    <property type="entry name" value="SERINE/THREONINE-PROTEIN KINASE"/>
    <property type="match status" value="1"/>
</dbReference>
<evidence type="ECO:0000313" key="8">
    <source>
        <dbReference type="Proteomes" id="UP001529510"/>
    </source>
</evidence>